<dbReference type="SUPFAM" id="SSF51182">
    <property type="entry name" value="RmlC-like cupins"/>
    <property type="match status" value="1"/>
</dbReference>
<organism evidence="2 3">
    <name type="scientific">Hyphococcus luteus</name>
    <dbReference type="NCBI Taxonomy" id="2058213"/>
    <lineage>
        <taxon>Bacteria</taxon>
        <taxon>Pseudomonadati</taxon>
        <taxon>Pseudomonadota</taxon>
        <taxon>Alphaproteobacteria</taxon>
        <taxon>Parvularculales</taxon>
        <taxon>Parvularculaceae</taxon>
        <taxon>Hyphococcus</taxon>
    </lineage>
</organism>
<gene>
    <name evidence="2" type="ORF">CW354_03070</name>
</gene>
<dbReference type="RefSeq" id="WP_104828584.1">
    <property type="nucleotide sequence ID" value="NZ_PJCH01000003.1"/>
</dbReference>
<dbReference type="OrthoDB" id="713485at2"/>
<dbReference type="CDD" id="cd02231">
    <property type="entry name" value="cupin_BLL6423-like"/>
    <property type="match status" value="1"/>
</dbReference>
<dbReference type="InterPro" id="IPR013096">
    <property type="entry name" value="Cupin_2"/>
</dbReference>
<dbReference type="InterPro" id="IPR011051">
    <property type="entry name" value="RmlC_Cupin_sf"/>
</dbReference>
<proteinExistence type="predicted"/>
<dbReference type="Pfam" id="PF07883">
    <property type="entry name" value="Cupin_2"/>
    <property type="match status" value="1"/>
</dbReference>
<dbReference type="Gene3D" id="2.60.120.10">
    <property type="entry name" value="Jelly Rolls"/>
    <property type="match status" value="1"/>
</dbReference>
<evidence type="ECO:0000259" key="1">
    <source>
        <dbReference type="Pfam" id="PF07883"/>
    </source>
</evidence>
<accession>A0A2S7K8W3</accession>
<dbReference type="InterPro" id="IPR014710">
    <property type="entry name" value="RmlC-like_jellyroll"/>
</dbReference>
<protein>
    <submittedName>
        <fullName evidence="2">Cupin domain-containing protein</fullName>
    </submittedName>
</protein>
<feature type="domain" description="Cupin type-2" evidence="1">
    <location>
        <begin position="117"/>
        <end position="173"/>
    </location>
</feature>
<dbReference type="InterPro" id="IPR047142">
    <property type="entry name" value="OryJ/VirC-like"/>
</dbReference>
<dbReference type="PANTHER" id="PTHR36156:SF2">
    <property type="entry name" value="CUPIN TYPE-2 DOMAIN-CONTAINING PROTEIN"/>
    <property type="match status" value="1"/>
</dbReference>
<dbReference type="Proteomes" id="UP000239504">
    <property type="component" value="Unassembled WGS sequence"/>
</dbReference>
<evidence type="ECO:0000313" key="2">
    <source>
        <dbReference type="EMBL" id="PQA88947.1"/>
    </source>
</evidence>
<reference evidence="2 3" key="1">
    <citation type="submission" date="2017-12" db="EMBL/GenBank/DDBJ databases">
        <authorList>
            <person name="Hurst M.R.H."/>
        </authorList>
    </citation>
    <scope>NUCLEOTIDE SEQUENCE [LARGE SCALE GENOMIC DNA]</scope>
    <source>
        <strain evidence="2 3">SY-3-19</strain>
    </source>
</reference>
<sequence length="178" mass="19057">MDWQSLRRVITDNSKEGRSRVLIDGAAAKLIAVEEAGLAEIWSAGLEEGKLLDATDRLAEADLKLEPDPGSVKVRWFSVAPEDASKSAEELDAAAAFAFNAVGAAHCRVDTARHPMMHKTASLDVIVLVKGEVDLLLDDGEATALKPGDVVIQRATNHGWVNRGEETALLVAVLIHAD</sequence>
<name>A0A2S7K8W3_9PROT</name>
<dbReference type="EMBL" id="PJCH01000003">
    <property type="protein sequence ID" value="PQA88947.1"/>
    <property type="molecule type" value="Genomic_DNA"/>
</dbReference>
<comment type="caution">
    <text evidence="2">The sequence shown here is derived from an EMBL/GenBank/DDBJ whole genome shotgun (WGS) entry which is preliminary data.</text>
</comment>
<dbReference type="PANTHER" id="PTHR36156">
    <property type="entry name" value="SLR2101 PROTEIN"/>
    <property type="match status" value="1"/>
</dbReference>
<keyword evidence="3" id="KW-1185">Reference proteome</keyword>
<evidence type="ECO:0000313" key="3">
    <source>
        <dbReference type="Proteomes" id="UP000239504"/>
    </source>
</evidence>
<dbReference type="AlphaFoldDB" id="A0A2S7K8W3"/>